<dbReference type="GO" id="GO:0044183">
    <property type="term" value="F:protein folding chaperone"/>
    <property type="evidence" value="ECO:0007669"/>
    <property type="project" value="TreeGrafter"/>
</dbReference>
<evidence type="ECO:0000256" key="5">
    <source>
        <dbReference type="ARBA" id="ARBA00023284"/>
    </source>
</evidence>
<feature type="disulfide bond" description="Redox-active" evidence="6">
    <location>
        <begin position="237"/>
        <end position="239"/>
    </location>
</feature>
<dbReference type="GO" id="GO:0051082">
    <property type="term" value="F:unfolded protein binding"/>
    <property type="evidence" value="ECO:0007669"/>
    <property type="project" value="UniProtKB-UniRule"/>
</dbReference>
<dbReference type="Gene3D" id="3.55.30.10">
    <property type="entry name" value="Hsp33 domain"/>
    <property type="match status" value="1"/>
</dbReference>
<proteinExistence type="inferred from homology"/>
<accession>A0A410QBJ1</accession>
<dbReference type="PANTHER" id="PTHR30111:SF1">
    <property type="entry name" value="33 KDA CHAPERONIN"/>
    <property type="match status" value="1"/>
</dbReference>
<evidence type="ECO:0000256" key="1">
    <source>
        <dbReference type="ARBA" id="ARBA00022490"/>
    </source>
</evidence>
<reference evidence="8" key="1">
    <citation type="submission" date="2019-01" db="EMBL/GenBank/DDBJ databases">
        <title>Draft genomes of a novel of Sporanaerobacter strains.</title>
        <authorList>
            <person name="Ma S."/>
        </authorList>
    </citation>
    <scope>NUCLEOTIDE SEQUENCE [LARGE SCALE GENOMIC DNA]</scope>
    <source>
        <strain evidence="8">NJN-17</strain>
    </source>
</reference>
<gene>
    <name evidence="6 7" type="primary">hslO</name>
    <name evidence="7" type="ORF">EQM13_06840</name>
</gene>
<dbReference type="PANTHER" id="PTHR30111">
    <property type="entry name" value="33 KDA CHAPERONIN"/>
    <property type="match status" value="1"/>
</dbReference>
<name>A0A410QBJ1_9FIRM</name>
<keyword evidence="3 6" id="KW-1015">Disulfide bond</keyword>
<dbReference type="InterPro" id="IPR000397">
    <property type="entry name" value="Heat_shock_Hsp33"/>
</dbReference>
<comment type="function">
    <text evidence="6">Redox regulated molecular chaperone. Protects both thermally unfolding and oxidatively damaged proteins from irreversible aggregation. Plays an important role in the bacterial defense system toward oxidative stress.</text>
</comment>
<dbReference type="RefSeq" id="WP_071141037.1">
    <property type="nucleotide sequence ID" value="NZ_CP035282.1"/>
</dbReference>
<evidence type="ECO:0000256" key="6">
    <source>
        <dbReference type="HAMAP-Rule" id="MF_00117"/>
    </source>
</evidence>
<dbReference type="SUPFAM" id="SSF64397">
    <property type="entry name" value="Hsp33 domain"/>
    <property type="match status" value="1"/>
</dbReference>
<dbReference type="NCBIfam" id="NF001033">
    <property type="entry name" value="PRK00114.1"/>
    <property type="match status" value="1"/>
</dbReference>
<dbReference type="Pfam" id="PF01430">
    <property type="entry name" value="HSP33"/>
    <property type="match status" value="1"/>
</dbReference>
<dbReference type="HAMAP" id="MF_00117">
    <property type="entry name" value="HslO"/>
    <property type="match status" value="1"/>
</dbReference>
<dbReference type="OrthoDB" id="9776534at2"/>
<dbReference type="GO" id="GO:0005737">
    <property type="term" value="C:cytoplasm"/>
    <property type="evidence" value="ECO:0007669"/>
    <property type="project" value="UniProtKB-SubCell"/>
</dbReference>
<evidence type="ECO:0000256" key="4">
    <source>
        <dbReference type="ARBA" id="ARBA00023186"/>
    </source>
</evidence>
<dbReference type="KEGG" id="spoa:EQM13_06840"/>
<keyword evidence="4 6" id="KW-0143">Chaperone</keyword>
<dbReference type="InterPro" id="IPR016154">
    <property type="entry name" value="Heat_shock_Hsp33_C"/>
</dbReference>
<comment type="subcellular location">
    <subcellularLocation>
        <location evidence="6">Cytoplasm</location>
    </subcellularLocation>
</comment>
<dbReference type="InterPro" id="IPR016153">
    <property type="entry name" value="Heat_shock_Hsp33_N"/>
</dbReference>
<evidence type="ECO:0000256" key="2">
    <source>
        <dbReference type="ARBA" id="ARBA00022833"/>
    </source>
</evidence>
<dbReference type="GO" id="GO:0042026">
    <property type="term" value="P:protein refolding"/>
    <property type="evidence" value="ECO:0007669"/>
    <property type="project" value="TreeGrafter"/>
</dbReference>
<dbReference type="PIRSF" id="PIRSF005261">
    <property type="entry name" value="Heat_shock_Hsp33"/>
    <property type="match status" value="1"/>
</dbReference>
<keyword evidence="8" id="KW-1185">Reference proteome</keyword>
<evidence type="ECO:0000313" key="8">
    <source>
        <dbReference type="Proteomes" id="UP000287969"/>
    </source>
</evidence>
<keyword evidence="2 6" id="KW-0862">Zinc</keyword>
<keyword evidence="5 6" id="KW-0676">Redox-active center</keyword>
<evidence type="ECO:0000256" key="3">
    <source>
        <dbReference type="ARBA" id="ARBA00023157"/>
    </source>
</evidence>
<sequence>MDYMIRGIDKKGLIRFFVAVTTDTVEKAREIHNTTPVVSAALGRTLTACSIMGVMMKGEGESISLQIRGDGPIGNIVSVANPKGDVKGYVKNPDIDLPLKANGKLNVGGAVGKNGRITVVKDLGLKDPYIGQSNLVSGEIAEDVANYFFYSEQQPSAVNLGVMIDRDMTVKASGGYIVQPLPDADEDDISRLEENIKRSEPVSSLVNRGLTPEEIAETVFKGFELEILESIKVEYKCDCSREKIESALLSLDEKEIESMIEEDNGAEVVCYFCNSKYNFSKEDLETLINS</sequence>
<comment type="PTM">
    <text evidence="6">Under oxidizing conditions two disulfide bonds are formed involving the reactive cysteines. Under reducing conditions zinc is bound to the reactive cysteines and the protein is inactive.</text>
</comment>
<dbReference type="Gene3D" id="3.90.1280.10">
    <property type="entry name" value="HSP33 redox switch-like"/>
    <property type="match status" value="1"/>
</dbReference>
<comment type="similarity">
    <text evidence="6">Belongs to the HSP33 family.</text>
</comment>
<organism evidence="7 8">
    <name type="scientific">Acidilutibacter cellobiosedens</name>
    <dbReference type="NCBI Taxonomy" id="2507161"/>
    <lineage>
        <taxon>Bacteria</taxon>
        <taxon>Bacillati</taxon>
        <taxon>Bacillota</taxon>
        <taxon>Tissierellia</taxon>
        <taxon>Tissierellales</taxon>
        <taxon>Acidilutibacteraceae</taxon>
        <taxon>Acidilutibacter</taxon>
    </lineage>
</organism>
<feature type="disulfide bond" description="Redox-active" evidence="6">
    <location>
        <begin position="270"/>
        <end position="273"/>
    </location>
</feature>
<keyword evidence="1 6" id="KW-0963">Cytoplasm</keyword>
<evidence type="ECO:0000313" key="7">
    <source>
        <dbReference type="EMBL" id="QAT61329.1"/>
    </source>
</evidence>
<dbReference type="EMBL" id="CP035282">
    <property type="protein sequence ID" value="QAT61329.1"/>
    <property type="molecule type" value="Genomic_DNA"/>
</dbReference>
<protein>
    <recommendedName>
        <fullName evidence="6">33 kDa chaperonin</fullName>
    </recommendedName>
    <alternativeName>
        <fullName evidence="6">Heat shock protein 33 homolog</fullName>
        <shortName evidence="6">HSP33</shortName>
    </alternativeName>
</protein>
<dbReference type="AlphaFoldDB" id="A0A410QBJ1"/>
<dbReference type="SUPFAM" id="SSF118352">
    <property type="entry name" value="HSP33 redox switch-like"/>
    <property type="match status" value="1"/>
</dbReference>
<dbReference type="CDD" id="cd00498">
    <property type="entry name" value="Hsp33"/>
    <property type="match status" value="1"/>
</dbReference>
<dbReference type="Proteomes" id="UP000287969">
    <property type="component" value="Chromosome"/>
</dbReference>